<name>A0A9J6RRD4_9GAMM</name>
<organism evidence="1 2">
    <name type="scientific">Dasania phycosphaerae</name>
    <dbReference type="NCBI Taxonomy" id="2950436"/>
    <lineage>
        <taxon>Bacteria</taxon>
        <taxon>Pseudomonadati</taxon>
        <taxon>Pseudomonadota</taxon>
        <taxon>Gammaproteobacteria</taxon>
        <taxon>Cellvibrionales</taxon>
        <taxon>Spongiibacteraceae</taxon>
        <taxon>Dasania</taxon>
    </lineage>
</organism>
<proteinExistence type="predicted"/>
<dbReference type="RefSeq" id="WP_258332649.1">
    <property type="nucleotide sequence ID" value="NZ_JAPTGG010000014.1"/>
</dbReference>
<dbReference type="Proteomes" id="UP001069090">
    <property type="component" value="Unassembled WGS sequence"/>
</dbReference>
<evidence type="ECO:0000313" key="2">
    <source>
        <dbReference type="Proteomes" id="UP001069090"/>
    </source>
</evidence>
<keyword evidence="2" id="KW-1185">Reference proteome</keyword>
<dbReference type="AlphaFoldDB" id="A0A9J6RRD4"/>
<comment type="caution">
    <text evidence="1">The sequence shown here is derived from an EMBL/GenBank/DDBJ whole genome shotgun (WGS) entry which is preliminary data.</text>
</comment>
<accession>A0A9J6RRD4</accession>
<sequence length="310" mass="34277">MAGCAQQVTMDVTGTVNVSDAQAVCNAVMGILTVRYPGYDFTIISTLYKDFAALYSGNYPGYIACETPYHDVQHVLDVSLAMARLLDGYDKSHSSEQQLGPELAVLGMAVALFHDSGYIRSSDDKTTSHGAEYTKTHVSRSAAFMAHYFPLVAMAQWVKIAEKLVHFTGYELPPESITLANPKHRVLGAMIGTADVVAQMADAAYLNKCRDRLYPEFELGGMLKQRMADGSEQVIYSSAEDLLAKTPGFIKTTITERLDGHFQGLYRYVEAHFGGTNKYMEALENNCKHLESLLAKNDPELLKQTLHRPE</sequence>
<reference evidence="1 2" key="1">
    <citation type="submission" date="2022-12" db="EMBL/GenBank/DDBJ databases">
        <title>Dasania phycosphaerae sp. nov., isolated from particulate material of the south coast of Korea.</title>
        <authorList>
            <person name="Jiang Y."/>
        </authorList>
    </citation>
    <scope>NUCLEOTIDE SEQUENCE [LARGE SCALE GENOMIC DNA]</scope>
    <source>
        <strain evidence="1 2">GY-19</strain>
    </source>
</reference>
<evidence type="ECO:0008006" key="3">
    <source>
        <dbReference type="Google" id="ProtNLM"/>
    </source>
</evidence>
<dbReference type="EMBL" id="JAPTGG010000014">
    <property type="protein sequence ID" value="MCZ0866621.1"/>
    <property type="molecule type" value="Genomic_DNA"/>
</dbReference>
<protein>
    <recommendedName>
        <fullName evidence="3">HD/PDEase domain-containing protein</fullName>
    </recommendedName>
</protein>
<evidence type="ECO:0000313" key="1">
    <source>
        <dbReference type="EMBL" id="MCZ0866621.1"/>
    </source>
</evidence>
<gene>
    <name evidence="1" type="ORF">O0V09_15525</name>
</gene>